<proteinExistence type="predicted"/>
<keyword evidence="4" id="KW-1185">Reference proteome</keyword>
<accession>A0ABS4NEP9</accession>
<evidence type="ECO:0000313" key="4">
    <source>
        <dbReference type="Proteomes" id="UP001166402"/>
    </source>
</evidence>
<dbReference type="Gene3D" id="2.70.98.70">
    <property type="match status" value="1"/>
</dbReference>
<evidence type="ECO:0000313" key="3">
    <source>
        <dbReference type="EMBL" id="MBP2071527.1"/>
    </source>
</evidence>
<name>A0ABS4NEP9_9THEO</name>
<gene>
    <name evidence="3" type="ORF">J2Z80_001047</name>
</gene>
<comment type="caution">
    <text evidence="3">The sequence shown here is derived from an EMBL/GenBank/DDBJ whole genome shotgun (WGS) entry which is preliminary data.</text>
</comment>
<protein>
    <recommendedName>
        <fullName evidence="2">Heparinase II/III-like C-terminal domain-containing protein</fullName>
    </recommendedName>
</protein>
<dbReference type="PANTHER" id="PTHR38045:SF1">
    <property type="entry name" value="HEPARINASE II_III-LIKE PROTEIN"/>
    <property type="match status" value="1"/>
</dbReference>
<dbReference type="InterPro" id="IPR008929">
    <property type="entry name" value="Chondroitin_lyas"/>
</dbReference>
<dbReference type="Pfam" id="PF07940">
    <property type="entry name" value="Hepar_II_III_C"/>
    <property type="match status" value="1"/>
</dbReference>
<evidence type="ECO:0000256" key="1">
    <source>
        <dbReference type="ARBA" id="ARBA00004196"/>
    </source>
</evidence>
<feature type="domain" description="Heparinase II/III-like C-terminal" evidence="2">
    <location>
        <begin position="334"/>
        <end position="459"/>
    </location>
</feature>
<dbReference type="SUPFAM" id="SSF48230">
    <property type="entry name" value="Chondroitin AC/alginate lyase"/>
    <property type="match status" value="1"/>
</dbReference>
<sequence>MSFKKTGDRLKFENAYFKRREQLFVPILAYILTKDVKYLPFIEEKFWEWCDLYSWELPAHFNITENENEIDDDPATAVALFASETAFFFSEIISIIGDKMDKFLVNRIKREIFRRVINPYMSKKYWWESTHMNWASVCAGSVGATSIYLIDDVETLALIVERVLKTMDIYIDSFDKDGLITEGLTYWYYGFSFYVYFAELLKERTGGKINLLHGNNKIIKIACLPQILLFPSGSFVNFSDSGIGKWNGDSGLFSKLESSLGIHGYNYKNSLNLYNDHTFKWATMIRKLFWTNFKNLMNNTCVKTGCYYFSNSQWLVDRRLTDKGKFVSFSAKGGNNDEPHNHNDLGHFILHYDGEDIFIDIGAPEYVKEYFRNETRYKFLAASSFGHSVPVINGSLQCYGKKFYTKVKEFKEDNPKICFTLNLKNAYSCKELIDYERKFIWNFKELILEIFDNFKFSKNNNEIEEIFITNIKPQSVNDGELLISSSSGLVNLLYDKNIFCDIEKHNYKNHYGIEKNIYRIVFKINTNNLKEFNFKIKIKINEK</sequence>
<dbReference type="EMBL" id="JAGGLT010000009">
    <property type="protein sequence ID" value="MBP2071527.1"/>
    <property type="molecule type" value="Genomic_DNA"/>
</dbReference>
<dbReference type="Proteomes" id="UP001166402">
    <property type="component" value="Unassembled WGS sequence"/>
</dbReference>
<evidence type="ECO:0000259" key="2">
    <source>
        <dbReference type="Pfam" id="PF07940"/>
    </source>
</evidence>
<dbReference type="PANTHER" id="PTHR38045">
    <property type="entry name" value="CHROMOSOME 1, WHOLE GENOME SHOTGUN SEQUENCE"/>
    <property type="match status" value="1"/>
</dbReference>
<dbReference type="InterPro" id="IPR012480">
    <property type="entry name" value="Hepar_II_III_C"/>
</dbReference>
<dbReference type="Gene3D" id="1.50.10.100">
    <property type="entry name" value="Chondroitin AC/alginate lyase"/>
    <property type="match status" value="1"/>
</dbReference>
<reference evidence="3" key="1">
    <citation type="submission" date="2021-03" db="EMBL/GenBank/DDBJ databases">
        <title>Genomic Encyclopedia of Type Strains, Phase IV (KMG-IV): sequencing the most valuable type-strain genomes for metagenomic binning, comparative biology and taxonomic classification.</title>
        <authorList>
            <person name="Goeker M."/>
        </authorList>
    </citation>
    <scope>NUCLEOTIDE SEQUENCE</scope>
    <source>
        <strain evidence="3">DSM 101588</strain>
    </source>
</reference>
<comment type="subcellular location">
    <subcellularLocation>
        <location evidence="1">Cell envelope</location>
    </subcellularLocation>
</comment>
<organism evidence="3 4">
    <name type="scientific">Thermoanaerobacterium butyriciformans</name>
    <dbReference type="NCBI Taxonomy" id="1702242"/>
    <lineage>
        <taxon>Bacteria</taxon>
        <taxon>Bacillati</taxon>
        <taxon>Bacillota</taxon>
        <taxon>Clostridia</taxon>
        <taxon>Thermoanaerobacterales</taxon>
        <taxon>Thermoanaerobacteraceae</taxon>
        <taxon>Thermoanaerobacterium</taxon>
    </lineage>
</organism>